<comment type="caution">
    <text evidence="10">The sequence shown here is derived from an EMBL/GenBank/DDBJ whole genome shotgun (WGS) entry which is preliminary data.</text>
</comment>
<feature type="region of interest" description="Disordered" evidence="6">
    <location>
        <begin position="149"/>
        <end position="169"/>
    </location>
</feature>
<dbReference type="InterPro" id="IPR039542">
    <property type="entry name" value="Erv_N"/>
</dbReference>
<keyword evidence="4 7" id="KW-1133">Transmembrane helix</keyword>
<dbReference type="InterPro" id="IPR045888">
    <property type="entry name" value="Erv"/>
</dbReference>
<dbReference type="InterPro" id="IPR012936">
    <property type="entry name" value="Erv_C"/>
</dbReference>
<proteinExistence type="inferred from homology"/>
<dbReference type="Pfam" id="PF07970">
    <property type="entry name" value="COPIIcoated_ERV"/>
    <property type="match status" value="1"/>
</dbReference>
<dbReference type="PANTHER" id="PTHR10984">
    <property type="entry name" value="ENDOPLASMIC RETICULUM-GOLGI INTERMEDIATE COMPARTMENT PROTEIN"/>
    <property type="match status" value="1"/>
</dbReference>
<evidence type="ECO:0000256" key="6">
    <source>
        <dbReference type="SAM" id="MobiDB-lite"/>
    </source>
</evidence>
<evidence type="ECO:0000256" key="2">
    <source>
        <dbReference type="ARBA" id="ARBA00005648"/>
    </source>
</evidence>
<evidence type="ECO:0000259" key="8">
    <source>
        <dbReference type="Pfam" id="PF07970"/>
    </source>
</evidence>
<name>A0A8J5XC05_DIALT</name>
<feature type="domain" description="Endoplasmic reticulum vesicle transporter N-terminal" evidence="9">
    <location>
        <begin position="26"/>
        <end position="119"/>
    </location>
</feature>
<organism evidence="10 11">
    <name type="scientific">Diacronema lutheri</name>
    <name type="common">Unicellular marine alga</name>
    <name type="synonym">Monochrysis lutheri</name>
    <dbReference type="NCBI Taxonomy" id="2081491"/>
    <lineage>
        <taxon>Eukaryota</taxon>
        <taxon>Haptista</taxon>
        <taxon>Haptophyta</taxon>
        <taxon>Pavlovophyceae</taxon>
        <taxon>Pavlovales</taxon>
        <taxon>Pavlovaceae</taxon>
        <taxon>Diacronema</taxon>
    </lineage>
</organism>
<sequence length="435" mass="44484">MRAVGVAATAPACAPACRARLLHRARALDAFPKTYEDFVERTRAGGLVSVVSIAAICALTAVDALAFTLEPPREVVSMDVDTTGAASGGRMRVRFDVDFPATPCAALALDVTDAFGERQRGVHRAAVAAPLPPLPGVADAGAPLPERCGPCLLSPPPPGSGGGGDDERNGPCCGSCEEVRAAQHARGIIGGWRAAPQCRAARSDGAPEAPATRTHARVSGGCRAHGFVAVERAAGQLRFSAAGGAAGDDARVWEPPNAAAPARTANVSHVMRSLAFEPGGDAAARGGARQNDGRIGGALDGVAFTDEGGDADISRIYLVTIVPTRRVHAGGRKGLAGASAGYEFSFTEHTEPAAGAHGGRRAWAGVTLAFELSPIAVVTSVQPRLLLDLLASVTAIVGGGVTIAMLVDACVHSLRDAVDARAPRLERWGAKLHAR</sequence>
<reference evidence="10" key="1">
    <citation type="submission" date="2021-05" db="EMBL/GenBank/DDBJ databases">
        <title>The genome of the haptophyte Pavlova lutheri (Diacronema luteri, Pavlovales) - a model for lipid biosynthesis in eukaryotic algae.</title>
        <authorList>
            <person name="Hulatt C.J."/>
            <person name="Posewitz M.C."/>
        </authorList>
    </citation>
    <scope>NUCLEOTIDE SEQUENCE</scope>
    <source>
        <strain evidence="10">NIVA-4/92</strain>
    </source>
</reference>
<dbReference type="AlphaFoldDB" id="A0A8J5XC05"/>
<evidence type="ECO:0000259" key="9">
    <source>
        <dbReference type="Pfam" id="PF13850"/>
    </source>
</evidence>
<evidence type="ECO:0000313" key="10">
    <source>
        <dbReference type="EMBL" id="KAG8461414.1"/>
    </source>
</evidence>
<protein>
    <recommendedName>
        <fullName evidence="12">Endoplasmic reticulum vesicle transporter N-terminal domain-containing protein</fullName>
    </recommendedName>
</protein>
<comment type="subcellular location">
    <subcellularLocation>
        <location evidence="1">Membrane</location>
        <topology evidence="1">Multi-pass membrane protein</topology>
    </subcellularLocation>
</comment>
<feature type="domain" description="Endoplasmic reticulum vesicle transporter C-terminal" evidence="8">
    <location>
        <begin position="167"/>
        <end position="408"/>
    </location>
</feature>
<dbReference type="EMBL" id="JAGTXO010000026">
    <property type="protein sequence ID" value="KAG8461414.1"/>
    <property type="molecule type" value="Genomic_DNA"/>
</dbReference>
<dbReference type="GO" id="GO:0030134">
    <property type="term" value="C:COPII-coated ER to Golgi transport vesicle"/>
    <property type="evidence" value="ECO:0007669"/>
    <property type="project" value="TreeGrafter"/>
</dbReference>
<evidence type="ECO:0000256" key="7">
    <source>
        <dbReference type="SAM" id="Phobius"/>
    </source>
</evidence>
<gene>
    <name evidence="10" type="ORF">KFE25_010601</name>
</gene>
<dbReference type="GO" id="GO:0016020">
    <property type="term" value="C:membrane"/>
    <property type="evidence" value="ECO:0007669"/>
    <property type="project" value="UniProtKB-SubCell"/>
</dbReference>
<comment type="similarity">
    <text evidence="2">Belongs to the ERGIC family.</text>
</comment>
<keyword evidence="5 7" id="KW-0472">Membrane</keyword>
<dbReference type="PANTHER" id="PTHR10984:SF25">
    <property type="entry name" value="ENDOPLASMIC RETICULUM-GOLGI INTERMEDIATE COMPARTMENT PROTEIN 3"/>
    <property type="match status" value="1"/>
</dbReference>
<dbReference type="Proteomes" id="UP000751190">
    <property type="component" value="Unassembled WGS sequence"/>
</dbReference>
<evidence type="ECO:0000256" key="3">
    <source>
        <dbReference type="ARBA" id="ARBA00022692"/>
    </source>
</evidence>
<dbReference type="GO" id="GO:0005783">
    <property type="term" value="C:endoplasmic reticulum"/>
    <property type="evidence" value="ECO:0007669"/>
    <property type="project" value="TreeGrafter"/>
</dbReference>
<evidence type="ECO:0000256" key="5">
    <source>
        <dbReference type="ARBA" id="ARBA00023136"/>
    </source>
</evidence>
<dbReference type="Pfam" id="PF13850">
    <property type="entry name" value="ERGIC_N"/>
    <property type="match status" value="1"/>
</dbReference>
<accession>A0A8J5XC05</accession>
<evidence type="ECO:0000256" key="1">
    <source>
        <dbReference type="ARBA" id="ARBA00004141"/>
    </source>
</evidence>
<keyword evidence="11" id="KW-1185">Reference proteome</keyword>
<evidence type="ECO:0000313" key="11">
    <source>
        <dbReference type="Proteomes" id="UP000751190"/>
    </source>
</evidence>
<evidence type="ECO:0008006" key="12">
    <source>
        <dbReference type="Google" id="ProtNLM"/>
    </source>
</evidence>
<feature type="transmembrane region" description="Helical" evidence="7">
    <location>
        <begin position="43"/>
        <end position="69"/>
    </location>
</feature>
<keyword evidence="3 7" id="KW-0812">Transmembrane</keyword>
<evidence type="ECO:0000256" key="4">
    <source>
        <dbReference type="ARBA" id="ARBA00022989"/>
    </source>
</evidence>